<dbReference type="GO" id="GO:0004477">
    <property type="term" value="F:methenyltetrahydrofolate cyclohydrolase activity"/>
    <property type="evidence" value="ECO:0007669"/>
    <property type="project" value="UniProtKB-EC"/>
</dbReference>
<keyword evidence="8" id="KW-0560">Oxidoreductase</keyword>
<evidence type="ECO:0000256" key="5">
    <source>
        <dbReference type="ARBA" id="ARBA00022755"/>
    </source>
</evidence>
<evidence type="ECO:0000256" key="8">
    <source>
        <dbReference type="ARBA" id="ARBA00023002"/>
    </source>
</evidence>
<dbReference type="GO" id="GO:0009086">
    <property type="term" value="P:methionine biosynthetic process"/>
    <property type="evidence" value="ECO:0007669"/>
    <property type="project" value="UniProtKB-KW"/>
</dbReference>
<dbReference type="GO" id="GO:0005829">
    <property type="term" value="C:cytosol"/>
    <property type="evidence" value="ECO:0007669"/>
    <property type="project" value="TreeGrafter"/>
</dbReference>
<dbReference type="EC" id="3.5.4.9" evidence="3"/>
<evidence type="ECO:0000256" key="7">
    <source>
        <dbReference type="ARBA" id="ARBA00022857"/>
    </source>
</evidence>
<evidence type="ECO:0000256" key="2">
    <source>
        <dbReference type="ARBA" id="ARBA00011738"/>
    </source>
</evidence>
<evidence type="ECO:0000256" key="1">
    <source>
        <dbReference type="ARBA" id="ARBA00004777"/>
    </source>
</evidence>
<dbReference type="SUPFAM" id="SSF53223">
    <property type="entry name" value="Aminoacid dehydrogenase-like, N-terminal domain"/>
    <property type="match status" value="1"/>
</dbReference>
<evidence type="ECO:0000256" key="4">
    <source>
        <dbReference type="ARBA" id="ARBA00022563"/>
    </source>
</evidence>
<comment type="pathway">
    <text evidence="1">One-carbon metabolism; tetrahydrofolate interconversion.</text>
</comment>
<evidence type="ECO:0000259" key="12">
    <source>
        <dbReference type="Pfam" id="PF00763"/>
    </source>
</evidence>
<dbReference type="GO" id="GO:0004488">
    <property type="term" value="F:methylenetetrahydrofolate dehydrogenase (NADP+) activity"/>
    <property type="evidence" value="ECO:0007669"/>
    <property type="project" value="InterPro"/>
</dbReference>
<keyword evidence="7" id="KW-0521">NADP</keyword>
<keyword evidence="4" id="KW-0554">One-carbon metabolism</keyword>
<dbReference type="EMBL" id="MHKM01000041">
    <property type="protein sequence ID" value="OGY90600.1"/>
    <property type="molecule type" value="Genomic_DNA"/>
</dbReference>
<dbReference type="PRINTS" id="PR00085">
    <property type="entry name" value="THFDHDRGNASE"/>
</dbReference>
<dbReference type="GO" id="GO:0006164">
    <property type="term" value="P:purine nucleotide biosynthetic process"/>
    <property type="evidence" value="ECO:0007669"/>
    <property type="project" value="UniProtKB-KW"/>
</dbReference>
<evidence type="ECO:0000256" key="6">
    <source>
        <dbReference type="ARBA" id="ARBA00022801"/>
    </source>
</evidence>
<dbReference type="Gene3D" id="3.40.50.720">
    <property type="entry name" value="NAD(P)-binding Rossmann-like Domain"/>
    <property type="match status" value="1"/>
</dbReference>
<name>A0A1G2BQH2_9BACT</name>
<dbReference type="InterPro" id="IPR020630">
    <property type="entry name" value="THF_DH/CycHdrlase_cat_dom"/>
</dbReference>
<dbReference type="Proteomes" id="UP000178248">
    <property type="component" value="Unassembled WGS sequence"/>
</dbReference>
<gene>
    <name evidence="13" type="ORF">A3B30_00080</name>
</gene>
<organism evidence="13 14">
    <name type="scientific">Candidatus Komeilibacteria bacterium RIFCSPLOWO2_01_FULL_52_15</name>
    <dbReference type="NCBI Taxonomy" id="1798551"/>
    <lineage>
        <taxon>Bacteria</taxon>
        <taxon>Candidatus Komeiliibacteriota</taxon>
    </lineage>
</organism>
<dbReference type="Pfam" id="PF00763">
    <property type="entry name" value="THF_DHG_CYH"/>
    <property type="match status" value="1"/>
</dbReference>
<evidence type="ECO:0000313" key="14">
    <source>
        <dbReference type="Proteomes" id="UP000178248"/>
    </source>
</evidence>
<evidence type="ECO:0000256" key="11">
    <source>
        <dbReference type="ARBA" id="ARBA00023268"/>
    </source>
</evidence>
<dbReference type="GO" id="GO:0000105">
    <property type="term" value="P:L-histidine biosynthetic process"/>
    <property type="evidence" value="ECO:0007669"/>
    <property type="project" value="UniProtKB-KW"/>
</dbReference>
<accession>A0A1G2BQH2</accession>
<keyword evidence="9" id="KW-0368">Histidine biosynthesis</keyword>
<evidence type="ECO:0000313" key="13">
    <source>
        <dbReference type="EMBL" id="OGY90600.1"/>
    </source>
</evidence>
<keyword evidence="6" id="KW-0378">Hydrolase</keyword>
<dbReference type="FunFam" id="3.40.50.10860:FF:000005">
    <property type="entry name" value="C-1-tetrahydrofolate synthase, cytoplasmic, putative"/>
    <property type="match status" value="1"/>
</dbReference>
<dbReference type="Gene3D" id="3.40.50.10860">
    <property type="entry name" value="Leucine Dehydrogenase, chain A, domain 1"/>
    <property type="match status" value="1"/>
</dbReference>
<keyword evidence="11" id="KW-0511">Multifunctional enzyme</keyword>
<dbReference type="AlphaFoldDB" id="A0A1G2BQH2"/>
<dbReference type="GO" id="GO:0035999">
    <property type="term" value="P:tetrahydrofolate interconversion"/>
    <property type="evidence" value="ECO:0007669"/>
    <property type="project" value="TreeGrafter"/>
</dbReference>
<comment type="caution">
    <text evidence="13">The sequence shown here is derived from an EMBL/GenBank/DDBJ whole genome shotgun (WGS) entry which is preliminary data.</text>
</comment>
<dbReference type="InterPro" id="IPR000672">
    <property type="entry name" value="THF_DH/CycHdrlase"/>
</dbReference>
<feature type="domain" description="Tetrahydrofolate dehydrogenase/cyclohydrolase catalytic" evidence="12">
    <location>
        <begin position="5"/>
        <end position="116"/>
    </location>
</feature>
<proteinExistence type="predicted"/>
<keyword evidence="5" id="KW-0658">Purine biosynthesis</keyword>
<keyword evidence="9" id="KW-0028">Amino-acid biosynthesis</keyword>
<feature type="non-terminal residue" evidence="13">
    <location>
        <position position="189"/>
    </location>
</feature>
<dbReference type="InterPro" id="IPR046346">
    <property type="entry name" value="Aminoacid_DH-like_N_sf"/>
</dbReference>
<evidence type="ECO:0000256" key="10">
    <source>
        <dbReference type="ARBA" id="ARBA00023167"/>
    </source>
</evidence>
<evidence type="ECO:0000256" key="3">
    <source>
        <dbReference type="ARBA" id="ARBA00012776"/>
    </source>
</evidence>
<dbReference type="PANTHER" id="PTHR48099">
    <property type="entry name" value="C-1-TETRAHYDROFOLATE SYNTHASE, CYTOPLASMIC-RELATED"/>
    <property type="match status" value="1"/>
</dbReference>
<sequence length="189" mass="21250">MFKLLDGKKLAQAITEQVAKEIIEENLEPQLGIVLVGDNPASHLYVKLKEQAAKVVGIVLHKYLIPESEDEQKIIDAVRFLNDDPDIDAVLIQVPLPKKFDQNRILEELDYRKDVDGFHRKNVERYVSGKQQHILPGLTLAIWNLIAASGEEHYKGKKALIIGKSANFLLPTQRFLHGQGLVVDVVRSG</sequence>
<comment type="subunit">
    <text evidence="2">Homodimer.</text>
</comment>
<dbReference type="PANTHER" id="PTHR48099:SF5">
    <property type="entry name" value="C-1-TETRAHYDROFOLATE SYNTHASE, CYTOPLASMIC"/>
    <property type="match status" value="1"/>
</dbReference>
<keyword evidence="10" id="KW-0486">Methionine biosynthesis</keyword>
<protein>
    <recommendedName>
        <fullName evidence="3">methenyltetrahydrofolate cyclohydrolase</fullName>
        <ecNumber evidence="3">3.5.4.9</ecNumber>
    </recommendedName>
</protein>
<dbReference type="STRING" id="1798551.A3B30_00080"/>
<reference evidence="13 14" key="1">
    <citation type="journal article" date="2016" name="Nat. Commun.">
        <title>Thousands of microbial genomes shed light on interconnected biogeochemical processes in an aquifer system.</title>
        <authorList>
            <person name="Anantharaman K."/>
            <person name="Brown C.T."/>
            <person name="Hug L.A."/>
            <person name="Sharon I."/>
            <person name="Castelle C.J."/>
            <person name="Probst A.J."/>
            <person name="Thomas B.C."/>
            <person name="Singh A."/>
            <person name="Wilkins M.J."/>
            <person name="Karaoz U."/>
            <person name="Brodie E.L."/>
            <person name="Williams K.H."/>
            <person name="Hubbard S.S."/>
            <person name="Banfield J.F."/>
        </authorList>
    </citation>
    <scope>NUCLEOTIDE SEQUENCE [LARGE SCALE GENOMIC DNA]</scope>
</reference>
<evidence type="ECO:0000256" key="9">
    <source>
        <dbReference type="ARBA" id="ARBA00023102"/>
    </source>
</evidence>